<evidence type="ECO:0000313" key="5">
    <source>
        <dbReference type="Proteomes" id="UP000586095"/>
    </source>
</evidence>
<keyword evidence="5" id="KW-1185">Reference proteome</keyword>
<dbReference type="Pfam" id="PF13556">
    <property type="entry name" value="HTH_30"/>
    <property type="match status" value="1"/>
</dbReference>
<dbReference type="Pfam" id="PF17853">
    <property type="entry name" value="GGDEF_2"/>
    <property type="match status" value="1"/>
</dbReference>
<evidence type="ECO:0000259" key="3">
    <source>
        <dbReference type="Pfam" id="PF17853"/>
    </source>
</evidence>
<comment type="similarity">
    <text evidence="1">Belongs to the CdaR family.</text>
</comment>
<dbReference type="EMBL" id="JACCBD010000001">
    <property type="protein sequence ID" value="NYD26310.1"/>
    <property type="molecule type" value="Genomic_DNA"/>
</dbReference>
<dbReference type="InterPro" id="IPR025736">
    <property type="entry name" value="PucR_C-HTH_dom"/>
</dbReference>
<feature type="domain" description="CdaR GGDEF-like" evidence="3">
    <location>
        <begin position="312"/>
        <end position="431"/>
    </location>
</feature>
<dbReference type="PANTHER" id="PTHR33744">
    <property type="entry name" value="CARBOHYDRATE DIACID REGULATOR"/>
    <property type="match status" value="1"/>
</dbReference>
<dbReference type="Gene3D" id="1.10.10.2840">
    <property type="entry name" value="PucR C-terminal helix-turn-helix domain"/>
    <property type="match status" value="1"/>
</dbReference>
<dbReference type="InterPro" id="IPR042070">
    <property type="entry name" value="PucR_C-HTH_sf"/>
</dbReference>
<dbReference type="RefSeq" id="WP_185986559.1">
    <property type="nucleotide sequence ID" value="NZ_BAAALZ010000002.1"/>
</dbReference>
<evidence type="ECO:0000313" key="4">
    <source>
        <dbReference type="EMBL" id="NYD26310.1"/>
    </source>
</evidence>
<dbReference type="InterPro" id="IPR041522">
    <property type="entry name" value="CdaR_GGDEF"/>
</dbReference>
<dbReference type="Proteomes" id="UP000586095">
    <property type="component" value="Unassembled WGS sequence"/>
</dbReference>
<protein>
    <recommendedName>
        <fullName evidence="6">PucR family transcriptional regulator</fullName>
    </recommendedName>
</protein>
<name>A0A852RBP8_9MICO</name>
<dbReference type="AlphaFoldDB" id="A0A852RBP8"/>
<dbReference type="Gene3D" id="3.30.450.40">
    <property type="match status" value="1"/>
</dbReference>
<evidence type="ECO:0008006" key="6">
    <source>
        <dbReference type="Google" id="ProtNLM"/>
    </source>
</evidence>
<evidence type="ECO:0000256" key="1">
    <source>
        <dbReference type="ARBA" id="ARBA00006754"/>
    </source>
</evidence>
<dbReference type="InterPro" id="IPR051448">
    <property type="entry name" value="CdaR-like_regulators"/>
</dbReference>
<evidence type="ECO:0000259" key="2">
    <source>
        <dbReference type="Pfam" id="PF13556"/>
    </source>
</evidence>
<proteinExistence type="inferred from homology"/>
<gene>
    <name evidence="4" type="ORF">BJ960_001113</name>
</gene>
<reference evidence="4 5" key="1">
    <citation type="submission" date="2020-07" db="EMBL/GenBank/DDBJ databases">
        <title>Sequencing the genomes of 1000 actinobacteria strains.</title>
        <authorList>
            <person name="Klenk H.-P."/>
        </authorList>
    </citation>
    <scope>NUCLEOTIDE SEQUENCE [LARGE SCALE GENOMIC DNA]</scope>
    <source>
        <strain evidence="4 5">DSM 17380</strain>
    </source>
</reference>
<feature type="domain" description="PucR C-terminal helix-turn-helix" evidence="2">
    <location>
        <begin position="512"/>
        <end position="570"/>
    </location>
</feature>
<sequence>MSDRHEPRFTRFSLGRVLDDLGLTLLEVVHGRIDDQQDIGGVVIYDPVDEPLYPAHAVVLGVGVHGSDGLSDLLAGLAGHTIAAVVVRSPVEITDEVRALADEHGVVVLGLARGATWTQLAALLRSLLAEDDVGDTHVDSLGGIPSGDLFAVANAISSLLDAPVTIEDRSSRVLAFSGRQEEADPARAETIIGRRVPERYRHQLTQQGVFRELYRSEDPVVIARIEAEADMSTQRVAIGVRAGDEVLGSIWAAMDGPLTDERRITLRDAAKLVALHLLRVRAGADVQRRLRAELLSTALEGGSGASEALSRLNLSGQPVCVVAAVLTETEHGGAGGADQALMAERERFADALAVHLSAMRPGSAVALLGDTAYGILPEPNDPTGDHAVRTMEDFLDRVGSRMSAVIAVGPPADDIGGISRSRASARRVLRALLEPAAGQAVAPQEQAAAGTAAAAGGRPRAGGSRSRVARLSDVHASVLMLELRDLMVVRGDEFTGPVSRLMEHDAKQKGHLVDTLRAWFDHFGDVAKAADMLFVHPNTFRYRLRRAVEISGIDLDNADDRFEAMLQLRLLER</sequence>
<dbReference type="PANTHER" id="PTHR33744:SF1">
    <property type="entry name" value="DNA-BINDING TRANSCRIPTIONAL ACTIVATOR ADER"/>
    <property type="match status" value="1"/>
</dbReference>
<accession>A0A852RBP8</accession>
<comment type="caution">
    <text evidence="4">The sequence shown here is derived from an EMBL/GenBank/DDBJ whole genome shotgun (WGS) entry which is preliminary data.</text>
</comment>
<organism evidence="4 5">
    <name type="scientific">Leucobacter aridicollis</name>
    <dbReference type="NCBI Taxonomy" id="283878"/>
    <lineage>
        <taxon>Bacteria</taxon>
        <taxon>Bacillati</taxon>
        <taxon>Actinomycetota</taxon>
        <taxon>Actinomycetes</taxon>
        <taxon>Micrococcales</taxon>
        <taxon>Microbacteriaceae</taxon>
        <taxon>Leucobacter</taxon>
    </lineage>
</organism>
<dbReference type="InterPro" id="IPR029016">
    <property type="entry name" value="GAF-like_dom_sf"/>
</dbReference>